<name>A0A2H0UIA8_9BACT</name>
<proteinExistence type="predicted"/>
<protein>
    <recommendedName>
        <fullName evidence="3">Reverse transcriptase domain-containing protein</fullName>
    </recommendedName>
</protein>
<dbReference type="Proteomes" id="UP000229612">
    <property type="component" value="Unassembled WGS sequence"/>
</dbReference>
<evidence type="ECO:0000313" key="2">
    <source>
        <dbReference type="Proteomes" id="UP000229612"/>
    </source>
</evidence>
<dbReference type="InterPro" id="IPR043502">
    <property type="entry name" value="DNA/RNA_pol_sf"/>
</dbReference>
<accession>A0A2H0UIA8</accession>
<evidence type="ECO:0008006" key="3">
    <source>
        <dbReference type="Google" id="ProtNLM"/>
    </source>
</evidence>
<comment type="caution">
    <text evidence="1">The sequence shown here is derived from an EMBL/GenBank/DDBJ whole genome shotgun (WGS) entry which is preliminary data.</text>
</comment>
<gene>
    <name evidence="1" type="ORF">COU14_00770</name>
</gene>
<dbReference type="SUPFAM" id="SSF56672">
    <property type="entry name" value="DNA/RNA polymerases"/>
    <property type="match status" value="1"/>
</dbReference>
<sequence>VYLNEFDRFVRHHIKPLGYLRYGDDFVLFMNSQRDATCAQSLATGWLFNLLKLNVHKKNNIIIRPSQGLYFLGHHIYPSGISVDRIMAGKISQKIDRQNAGNYQAMHLSSKQAKQLPWLLR</sequence>
<dbReference type="AlphaFoldDB" id="A0A2H0UIA8"/>
<organism evidence="1 2">
    <name type="scientific">Candidatus Kaiserbacteria bacterium CG10_big_fil_rev_8_21_14_0_10_44_10</name>
    <dbReference type="NCBI Taxonomy" id="1974606"/>
    <lineage>
        <taxon>Bacteria</taxon>
        <taxon>Candidatus Kaiseribacteriota</taxon>
    </lineage>
</organism>
<feature type="non-terminal residue" evidence="1">
    <location>
        <position position="1"/>
    </location>
</feature>
<evidence type="ECO:0000313" key="1">
    <source>
        <dbReference type="EMBL" id="PIR86110.1"/>
    </source>
</evidence>
<dbReference type="EMBL" id="PFBG01000009">
    <property type="protein sequence ID" value="PIR86110.1"/>
    <property type="molecule type" value="Genomic_DNA"/>
</dbReference>
<reference evidence="2" key="1">
    <citation type="submission" date="2017-09" db="EMBL/GenBank/DDBJ databases">
        <title>Depth-based differentiation of microbial function through sediment-hosted aquifers and enrichment of novel symbionts in the deep terrestrial subsurface.</title>
        <authorList>
            <person name="Probst A.J."/>
            <person name="Ladd B."/>
            <person name="Jarett J.K."/>
            <person name="Geller-Mcgrath D.E."/>
            <person name="Sieber C.M.K."/>
            <person name="Emerson J.B."/>
            <person name="Anantharaman K."/>
            <person name="Thomas B.C."/>
            <person name="Malmstrom R."/>
            <person name="Stieglmeier M."/>
            <person name="Klingl A."/>
            <person name="Woyke T."/>
            <person name="Ryan C.M."/>
            <person name="Banfield J.F."/>
        </authorList>
    </citation>
    <scope>NUCLEOTIDE SEQUENCE [LARGE SCALE GENOMIC DNA]</scope>
</reference>